<proteinExistence type="predicted"/>
<dbReference type="RefSeq" id="WP_150779223.1">
    <property type="nucleotide sequence ID" value="NZ_CABVIH010000006.1"/>
</dbReference>
<feature type="domain" description="Antitoxin Xre/MbcA/ParS-like toxin-binding" evidence="1">
    <location>
        <begin position="98"/>
        <end position="143"/>
    </location>
</feature>
<dbReference type="EMBL" id="CABVIH010000006">
    <property type="protein sequence ID" value="VVO74969.1"/>
    <property type="molecule type" value="Genomic_DNA"/>
</dbReference>
<protein>
    <recommendedName>
        <fullName evidence="1">Antitoxin Xre/MbcA/ParS-like toxin-binding domain-containing protein</fullName>
    </recommendedName>
</protein>
<dbReference type="NCBIfam" id="TIGR02293">
    <property type="entry name" value="TAS_TIGR02293"/>
    <property type="match status" value="1"/>
</dbReference>
<organism evidence="2 3">
    <name type="scientific">Pseudomonas fluorescens</name>
    <dbReference type="NCBI Taxonomy" id="294"/>
    <lineage>
        <taxon>Bacteria</taxon>
        <taxon>Pseudomonadati</taxon>
        <taxon>Pseudomonadota</taxon>
        <taxon>Gammaproteobacteria</taxon>
        <taxon>Pseudomonadales</taxon>
        <taxon>Pseudomonadaceae</taxon>
        <taxon>Pseudomonas</taxon>
    </lineage>
</organism>
<sequence length="149" mass="16663">MFAGVMLDSAYQTYRIQLEVLLNIPASASDQDIHNLIVVGFSADTIKTLCDLGTLNPTARNQIIALKTLKTRLARGQRLTLNESDRLFRIVHIIAMSEAIFGDQVKAKRWLLKPKDCFFGKSPIAMLSTTHGARQVEQMLIQLIEGMAF</sequence>
<accession>A0A5E7IDW5</accession>
<dbReference type="InterPro" id="IPR024467">
    <property type="entry name" value="Xre/MbcA/ParS-like_toxin-bd"/>
</dbReference>
<dbReference type="OrthoDB" id="8595277at2"/>
<evidence type="ECO:0000313" key="2">
    <source>
        <dbReference type="EMBL" id="VVO74969.1"/>
    </source>
</evidence>
<evidence type="ECO:0000259" key="1">
    <source>
        <dbReference type="Pfam" id="PF09722"/>
    </source>
</evidence>
<dbReference type="AlphaFoldDB" id="A0A5E7IDW5"/>
<gene>
    <name evidence="2" type="ORF">PS880_01503</name>
</gene>
<dbReference type="InterPro" id="IPR011979">
    <property type="entry name" value="Antitox_Xre"/>
</dbReference>
<reference evidence="2 3" key="1">
    <citation type="submission" date="2019-09" db="EMBL/GenBank/DDBJ databases">
        <authorList>
            <person name="Chandra G."/>
            <person name="Truman W A."/>
        </authorList>
    </citation>
    <scope>NUCLEOTIDE SEQUENCE [LARGE SCALE GENOMIC DNA]</scope>
    <source>
        <strain evidence="2">PS880</strain>
    </source>
</reference>
<name>A0A5E7IDW5_PSEFL</name>
<dbReference type="Pfam" id="PF09722">
    <property type="entry name" value="Xre_MbcA_ParS_C"/>
    <property type="match status" value="1"/>
</dbReference>
<dbReference type="Proteomes" id="UP000375525">
    <property type="component" value="Unassembled WGS sequence"/>
</dbReference>
<evidence type="ECO:0000313" key="3">
    <source>
        <dbReference type="Proteomes" id="UP000375525"/>
    </source>
</evidence>